<name>A0ABQ4VA66_9MYCO</name>
<keyword evidence="2" id="KW-1185">Reference proteome</keyword>
<evidence type="ECO:0000313" key="2">
    <source>
        <dbReference type="Proteomes" id="UP001060504"/>
    </source>
</evidence>
<dbReference type="InterPro" id="IPR035093">
    <property type="entry name" value="RelE/ParE_toxin_dom_sf"/>
</dbReference>
<evidence type="ECO:0008006" key="3">
    <source>
        <dbReference type="Google" id="ProtNLM"/>
    </source>
</evidence>
<gene>
    <name evidence="1" type="ORF">NGTWS1702_37910</name>
</gene>
<dbReference type="Proteomes" id="UP001060504">
    <property type="component" value="Unassembled WGS sequence"/>
</dbReference>
<comment type="caution">
    <text evidence="1">The sequence shown here is derived from an EMBL/GenBank/DDBJ whole genome shotgun (WGS) entry which is preliminary data.</text>
</comment>
<accession>A0ABQ4VA66</accession>
<protein>
    <recommendedName>
        <fullName evidence="3">Plasmid maintenance system killer protein</fullName>
    </recommendedName>
</protein>
<evidence type="ECO:0000313" key="1">
    <source>
        <dbReference type="EMBL" id="GJF11414.1"/>
    </source>
</evidence>
<reference evidence="1 2" key="1">
    <citation type="submission" date="2021-08" db="EMBL/GenBank/DDBJ databases">
        <title>Draft genome sequence of Mycolicibacterium sp. NGTWS1702 strain.</title>
        <authorList>
            <person name="Matsumoto M."/>
            <person name="Tang B.C.C."/>
            <person name="Machida Y."/>
            <person name="Matoyama H."/>
            <person name="Kishihara T."/>
            <person name="Sato S."/>
            <person name="Kondo I."/>
            <person name="Sano M."/>
            <person name="Kato G."/>
        </authorList>
    </citation>
    <scope>NUCLEOTIDE SEQUENCE [LARGE SCALE GENOMIC DNA]</scope>
    <source>
        <strain evidence="1 2">NGTWSNA01</strain>
    </source>
</reference>
<dbReference type="Gene3D" id="3.30.2310.20">
    <property type="entry name" value="RelE-like"/>
    <property type="match status" value="1"/>
</dbReference>
<sequence length="121" mass="13833">MGIMSPVRALDCNEIGDIHLEVQYEHKKLKKLCTDEREMKKKRSDIAGKLRLRIKALETAKSVGELSTHDPLGEWHQLSADRDGQWAGKLSGNYRLVIRPHDATEPWNSVTVTVIEIDDYH</sequence>
<dbReference type="EMBL" id="BPRH01003968">
    <property type="protein sequence ID" value="GJF11414.1"/>
    <property type="molecule type" value="Genomic_DNA"/>
</dbReference>
<dbReference type="SUPFAM" id="SSF143011">
    <property type="entry name" value="RelE-like"/>
    <property type="match status" value="1"/>
</dbReference>
<organism evidence="1 2">
    <name type="scientific">Mycolicibacterium cyprinidarum</name>
    <dbReference type="NCBI Taxonomy" id="2860311"/>
    <lineage>
        <taxon>Bacteria</taxon>
        <taxon>Bacillati</taxon>
        <taxon>Actinomycetota</taxon>
        <taxon>Actinomycetes</taxon>
        <taxon>Mycobacteriales</taxon>
        <taxon>Mycobacteriaceae</taxon>
        <taxon>Mycolicibacterium</taxon>
    </lineage>
</organism>
<proteinExistence type="predicted"/>